<name>I3Y7K1_THIV6</name>
<evidence type="ECO:0000313" key="4">
    <source>
        <dbReference type="Proteomes" id="UP000006062"/>
    </source>
</evidence>
<sequence length="99" mass="11406">MGTDYLHVSVAYVGEDDQILRHLDVRVGVRVREAIEQSGVLARFPDIDLDSNKVGIFGRQVKLDRLLEDGDRVEIYRPLIADPKEARRRRAQEDRLTHP</sequence>
<dbReference type="NCBIfam" id="NF002490">
    <property type="entry name" value="PRK01777.1"/>
    <property type="match status" value="1"/>
</dbReference>
<evidence type="ECO:0000256" key="1">
    <source>
        <dbReference type="ARBA" id="ARBA00010645"/>
    </source>
</evidence>
<evidence type="ECO:0000256" key="2">
    <source>
        <dbReference type="HAMAP-Rule" id="MF_00460"/>
    </source>
</evidence>
<dbReference type="EMBL" id="CP003154">
    <property type="protein sequence ID" value="AFL72969.1"/>
    <property type="molecule type" value="Genomic_DNA"/>
</dbReference>
<dbReference type="OrthoDB" id="9796575at2"/>
<dbReference type="Pfam" id="PF03658">
    <property type="entry name" value="Ub-RnfH"/>
    <property type="match status" value="1"/>
</dbReference>
<dbReference type="RefSeq" id="WP_014777457.1">
    <property type="nucleotide sequence ID" value="NC_018012.1"/>
</dbReference>
<protein>
    <recommendedName>
        <fullName evidence="2">UPF0125 protein Thivi_0934</fullName>
    </recommendedName>
</protein>
<dbReference type="InterPro" id="IPR005346">
    <property type="entry name" value="RnfH"/>
</dbReference>
<dbReference type="InterPro" id="IPR037021">
    <property type="entry name" value="RnfH_sf"/>
</dbReference>
<proteinExistence type="inferred from homology"/>
<accession>I3Y7K1</accession>
<keyword evidence="4" id="KW-1185">Reference proteome</keyword>
<dbReference type="Proteomes" id="UP000006062">
    <property type="component" value="Chromosome"/>
</dbReference>
<organism evidence="3 4">
    <name type="scientific">Thiocystis violascens (strain ATCC 17096 / DSM 198 / 6111)</name>
    <name type="common">Chromatium violascens</name>
    <dbReference type="NCBI Taxonomy" id="765911"/>
    <lineage>
        <taxon>Bacteria</taxon>
        <taxon>Pseudomonadati</taxon>
        <taxon>Pseudomonadota</taxon>
        <taxon>Gammaproteobacteria</taxon>
        <taxon>Chromatiales</taxon>
        <taxon>Chromatiaceae</taxon>
        <taxon>Thiocystis</taxon>
    </lineage>
</organism>
<dbReference type="KEGG" id="tvi:Thivi_0934"/>
<dbReference type="eggNOG" id="COG2914">
    <property type="taxonomic scope" value="Bacteria"/>
</dbReference>
<reference evidence="3 4" key="1">
    <citation type="submission" date="2012-06" db="EMBL/GenBank/DDBJ databases">
        <title>Complete sequence of Thiocystis violascens DSM 198.</title>
        <authorList>
            <consortium name="US DOE Joint Genome Institute"/>
            <person name="Lucas S."/>
            <person name="Han J."/>
            <person name="Lapidus A."/>
            <person name="Cheng J.-F."/>
            <person name="Goodwin L."/>
            <person name="Pitluck S."/>
            <person name="Peters L."/>
            <person name="Ovchinnikova G."/>
            <person name="Teshima H."/>
            <person name="Detter J.C."/>
            <person name="Han C."/>
            <person name="Tapia R."/>
            <person name="Land M."/>
            <person name="Hauser L."/>
            <person name="Kyrpides N."/>
            <person name="Ivanova N."/>
            <person name="Pagani I."/>
            <person name="Vogl K."/>
            <person name="Liu Z."/>
            <person name="Frigaard N.-U."/>
            <person name="Bryant D."/>
            <person name="Woyke T."/>
        </authorList>
    </citation>
    <scope>NUCLEOTIDE SEQUENCE [LARGE SCALE GENOMIC DNA]</scope>
    <source>
        <strain evidence="4">ATCC 17096 / DSM 198 / 6111</strain>
    </source>
</reference>
<dbReference type="HOGENOM" id="CLU_150721_1_0_6"/>
<comment type="similarity">
    <text evidence="1 2">Belongs to the UPF0125 (RnfH) family.</text>
</comment>
<dbReference type="PANTHER" id="PTHR37483">
    <property type="entry name" value="UPF0125 PROTEIN RATB"/>
    <property type="match status" value="1"/>
</dbReference>
<gene>
    <name evidence="3" type="ordered locus">Thivi_0934</name>
</gene>
<dbReference type="STRING" id="765911.Thivi_0934"/>
<evidence type="ECO:0000313" key="3">
    <source>
        <dbReference type="EMBL" id="AFL72969.1"/>
    </source>
</evidence>
<dbReference type="SUPFAM" id="SSF54285">
    <property type="entry name" value="MoaD/ThiS"/>
    <property type="match status" value="1"/>
</dbReference>
<dbReference type="PANTHER" id="PTHR37483:SF1">
    <property type="entry name" value="UPF0125 PROTEIN RATB"/>
    <property type="match status" value="1"/>
</dbReference>
<dbReference type="Gene3D" id="3.10.20.280">
    <property type="entry name" value="RnfH-like"/>
    <property type="match status" value="1"/>
</dbReference>
<dbReference type="HAMAP" id="MF_00460">
    <property type="entry name" value="UPF0125_RnfH"/>
    <property type="match status" value="1"/>
</dbReference>
<dbReference type="AlphaFoldDB" id="I3Y7K1"/>
<dbReference type="InterPro" id="IPR016155">
    <property type="entry name" value="Mopterin_synth/thiamin_S_b"/>
</dbReference>